<sequence>MEESDQQQPQLLSVCMEGEQEMVIQVENARSLQGTTLVPVQVIPDVSAIPRNGGIEWNSQESKVLLENYVRYVPQVGPDKKFRSKKDMFKRIAEHIFEETGKRRTGEQCENRYKTIMRRKRRNGEGSTTGLARARILLHKAAVQEDGEEEEEEHIIEEEEPEIEEEEGQSKQEELQPEVQQEEPEDDEPELLAELAAMGDDEQRMIRRSSRRRKNTSTIDQQLLLDRLHELHEQRERRRDERERRRDLRHAEQMSLLRRILSVLERQPLTTTPTVSRLRVATTHR</sequence>
<feature type="compositionally biased region" description="Acidic residues" evidence="1">
    <location>
        <begin position="145"/>
        <end position="167"/>
    </location>
</feature>
<evidence type="ECO:0008006" key="3">
    <source>
        <dbReference type="Google" id="ProtNLM"/>
    </source>
</evidence>
<proteinExistence type="evidence at transcript level"/>
<protein>
    <recommendedName>
        <fullName evidence="3">Myb-like domain-containing protein</fullName>
    </recommendedName>
</protein>
<feature type="compositionally biased region" description="Acidic residues" evidence="1">
    <location>
        <begin position="180"/>
        <end position="191"/>
    </location>
</feature>
<feature type="region of interest" description="Disordered" evidence="1">
    <location>
        <begin position="142"/>
        <end position="220"/>
    </location>
</feature>
<reference evidence="2" key="1">
    <citation type="submission" date="2012-11" db="EMBL/GenBank/DDBJ databases">
        <authorList>
            <person name="Lucero-Rivera Y.E."/>
            <person name="Tovar-Ramirez D."/>
        </authorList>
    </citation>
    <scope>NUCLEOTIDE SEQUENCE</scope>
    <source>
        <tissue evidence="2">Salivary gland</tissue>
    </source>
</reference>
<evidence type="ECO:0000313" key="2">
    <source>
        <dbReference type="EMBL" id="JAA56476.1"/>
    </source>
</evidence>
<accession>L7LWN7</accession>
<feature type="compositionally biased region" description="Basic residues" evidence="1">
    <location>
        <begin position="206"/>
        <end position="215"/>
    </location>
</feature>
<name>L7LWN7_RHIPC</name>
<dbReference type="AlphaFoldDB" id="L7LWN7"/>
<dbReference type="EMBL" id="GACK01008558">
    <property type="protein sequence ID" value="JAA56476.1"/>
    <property type="molecule type" value="mRNA"/>
</dbReference>
<dbReference type="Gene3D" id="1.10.10.60">
    <property type="entry name" value="Homeodomain-like"/>
    <property type="match status" value="1"/>
</dbReference>
<reference evidence="2" key="2">
    <citation type="journal article" date="2015" name="J. Proteomics">
        <title>Sexual differences in the sialomes of the zebra tick, Rhipicephalus pulchellus.</title>
        <authorList>
            <person name="Tan A.W."/>
            <person name="Francischetti I.M."/>
            <person name="Slovak M."/>
            <person name="Kini R.M."/>
            <person name="Ribeiro J.M."/>
        </authorList>
    </citation>
    <scope>NUCLEOTIDE SEQUENCE</scope>
    <source>
        <tissue evidence="2">Salivary gland</tissue>
    </source>
</reference>
<organism evidence="2">
    <name type="scientific">Rhipicephalus pulchellus</name>
    <name type="common">Yellow backed tick</name>
    <name type="synonym">Dermacentor pulchellus</name>
    <dbReference type="NCBI Taxonomy" id="72859"/>
    <lineage>
        <taxon>Eukaryota</taxon>
        <taxon>Metazoa</taxon>
        <taxon>Ecdysozoa</taxon>
        <taxon>Arthropoda</taxon>
        <taxon>Chelicerata</taxon>
        <taxon>Arachnida</taxon>
        <taxon>Acari</taxon>
        <taxon>Parasitiformes</taxon>
        <taxon>Ixodida</taxon>
        <taxon>Ixodoidea</taxon>
        <taxon>Ixodidae</taxon>
        <taxon>Rhipicephalinae</taxon>
        <taxon>Rhipicephalus</taxon>
        <taxon>Rhipicephalus</taxon>
    </lineage>
</organism>
<evidence type="ECO:0000256" key="1">
    <source>
        <dbReference type="SAM" id="MobiDB-lite"/>
    </source>
</evidence>